<dbReference type="OMA" id="TDRELGH"/>
<sequence>MAASYKDPLMAALKVVWRRIIRQPLKMVGLLTISIGCLHVCLRYSEWGRKHSALGRGIHGLTGAVGSSKIPSDAELESGQQLPAYRECSNSNRSSLKPRCIARNLSIRGNASNKESVQGEEFGDTSTKSKHYAPFPWPRREKLMPNYLLNLNGAEEVKSTSLNNDVLIFLHHNKAAGTTAKECLRQVVKATDRELGHVLSSEGRLGLLSNLRKLHRRGKRRPDTYFGGYAFGACDELQQPCSYFTVLRDPYTRTLSSHSYCKKARTDQLCTALHAEKTTLREWALHQGSFFFRQLVFHPEFCSDKTKWIPFVDLKGEPHEFEGSKSLEDATCWFRQKLIMSLTLNRTEHDALLQYCLDNLEHWFKVIMLVDEFDLSLAMMELAYKLPFHELCSGSHVNIGSYEKHGNSTNIKLKSNITSPNSSLLNDSIANQIRDLKADPTVQDVLRADMMIYQKGLEIFEKQKDIFLKINHGEKVNADYF</sequence>
<protein>
    <submittedName>
        <fullName evidence="2">Uncharacterized protein LOC110986706</fullName>
    </submittedName>
</protein>
<dbReference type="OrthoDB" id="10010208at2759"/>
<keyword evidence="1" id="KW-1185">Reference proteome</keyword>
<accession>A0A8B7ZME5</accession>
<evidence type="ECO:0000313" key="1">
    <source>
        <dbReference type="Proteomes" id="UP000694845"/>
    </source>
</evidence>
<dbReference type="RefSeq" id="XP_022104516.1">
    <property type="nucleotide sequence ID" value="XM_022248824.1"/>
</dbReference>
<dbReference type="AlphaFoldDB" id="A0A8B7ZME5"/>
<dbReference type="Proteomes" id="UP000694845">
    <property type="component" value="Unplaced"/>
</dbReference>
<dbReference type="InterPro" id="IPR053259">
    <property type="entry name" value="Golvesin-related_Golgi"/>
</dbReference>
<reference evidence="2" key="1">
    <citation type="submission" date="2025-08" db="UniProtKB">
        <authorList>
            <consortium name="RefSeq"/>
        </authorList>
    </citation>
    <scope>IDENTIFICATION</scope>
</reference>
<dbReference type="GeneID" id="110986706"/>
<organism evidence="1 2">
    <name type="scientific">Acanthaster planci</name>
    <name type="common">Crown-of-thorns starfish</name>
    <dbReference type="NCBI Taxonomy" id="133434"/>
    <lineage>
        <taxon>Eukaryota</taxon>
        <taxon>Metazoa</taxon>
        <taxon>Echinodermata</taxon>
        <taxon>Eleutherozoa</taxon>
        <taxon>Asterozoa</taxon>
        <taxon>Asteroidea</taxon>
        <taxon>Valvatacea</taxon>
        <taxon>Valvatida</taxon>
        <taxon>Acanthasteridae</taxon>
        <taxon>Acanthaster</taxon>
    </lineage>
</organism>
<gene>
    <name evidence="2" type="primary">LOC110986706</name>
</gene>
<proteinExistence type="predicted"/>
<dbReference type="PANTHER" id="PTHR32301:SF6">
    <property type="entry name" value="GOLVESIN-RELATED"/>
    <property type="match status" value="1"/>
</dbReference>
<dbReference type="InterPro" id="IPR027417">
    <property type="entry name" value="P-loop_NTPase"/>
</dbReference>
<evidence type="ECO:0000313" key="2">
    <source>
        <dbReference type="RefSeq" id="XP_022104516.1"/>
    </source>
</evidence>
<name>A0A8B7ZME5_ACAPL</name>
<dbReference type="PANTHER" id="PTHR32301">
    <property type="entry name" value="COUNTIN RECEPTOR CNR3-RELATED"/>
    <property type="match status" value="1"/>
</dbReference>
<dbReference type="KEGG" id="aplc:110986706"/>
<dbReference type="Gene3D" id="3.40.50.300">
    <property type="entry name" value="P-loop containing nucleotide triphosphate hydrolases"/>
    <property type="match status" value="1"/>
</dbReference>